<dbReference type="AlphaFoldDB" id="A0A7R8WXJ9"/>
<evidence type="ECO:0000313" key="1">
    <source>
        <dbReference type="EMBL" id="CAD7238730.1"/>
    </source>
</evidence>
<reference evidence="1" key="1">
    <citation type="submission" date="2020-11" db="EMBL/GenBank/DDBJ databases">
        <authorList>
            <person name="Tran Van P."/>
        </authorList>
    </citation>
    <scope>NUCLEOTIDE SEQUENCE</scope>
</reference>
<gene>
    <name evidence="1" type="ORF">CTOB1V02_LOCUS16545</name>
</gene>
<dbReference type="EMBL" id="OB707412">
    <property type="protein sequence ID" value="CAD7238730.1"/>
    <property type="molecule type" value="Genomic_DNA"/>
</dbReference>
<proteinExistence type="predicted"/>
<sequence length="155" mass="16658">MAGEGEVVREETPSHRRSLSAIVTGLKRRAEANQEDPPESKLSTAALIARGLPSEPPTTIAIRPISTSQPLPGASPSQPLPGASPSPVYSQTVSLPPSKRAIARYGLAPPNTGRINDAMKQTTRGWSCLLCESLMNRLLCESLMNRLLCESLMNR</sequence>
<accession>A0A7R8WXJ9</accession>
<protein>
    <submittedName>
        <fullName evidence="1">Uncharacterized protein</fullName>
    </submittedName>
</protein>
<feature type="non-terminal residue" evidence="1">
    <location>
        <position position="155"/>
    </location>
</feature>
<organism evidence="1">
    <name type="scientific">Cyprideis torosa</name>
    <dbReference type="NCBI Taxonomy" id="163714"/>
    <lineage>
        <taxon>Eukaryota</taxon>
        <taxon>Metazoa</taxon>
        <taxon>Ecdysozoa</taxon>
        <taxon>Arthropoda</taxon>
        <taxon>Crustacea</taxon>
        <taxon>Oligostraca</taxon>
        <taxon>Ostracoda</taxon>
        <taxon>Podocopa</taxon>
        <taxon>Podocopida</taxon>
        <taxon>Cytherocopina</taxon>
        <taxon>Cytheroidea</taxon>
        <taxon>Cytherideidae</taxon>
        <taxon>Cyprideis</taxon>
    </lineage>
</organism>
<name>A0A7R8WXJ9_9CRUS</name>